<keyword evidence="3" id="KW-1185">Reference proteome</keyword>
<dbReference type="EMBL" id="FOGO01000014">
    <property type="protein sequence ID" value="SES27784.1"/>
    <property type="molecule type" value="Genomic_DNA"/>
</dbReference>
<reference evidence="3" key="1">
    <citation type="submission" date="2016-10" db="EMBL/GenBank/DDBJ databases">
        <authorList>
            <person name="Varghese N."/>
            <person name="Submissions S."/>
        </authorList>
    </citation>
    <scope>NUCLEOTIDE SEQUENCE [LARGE SCALE GENOMIC DNA]</scope>
    <source>
        <strain evidence="3">CGMCC 4.6825</strain>
    </source>
</reference>
<dbReference type="RefSeq" id="WP_075002719.1">
    <property type="nucleotide sequence ID" value="NZ_FOGO01000014.1"/>
</dbReference>
<evidence type="ECO:0000313" key="3">
    <source>
        <dbReference type="Proteomes" id="UP000182841"/>
    </source>
</evidence>
<name>A0A1H9W1X4_9ACTN</name>
<dbReference type="OrthoDB" id="4320710at2"/>
<dbReference type="Proteomes" id="UP000182841">
    <property type="component" value="Unassembled WGS sequence"/>
</dbReference>
<organism evidence="2 3">
    <name type="scientific">Streptomyces qinglanensis</name>
    <dbReference type="NCBI Taxonomy" id="943816"/>
    <lineage>
        <taxon>Bacteria</taxon>
        <taxon>Bacillati</taxon>
        <taxon>Actinomycetota</taxon>
        <taxon>Actinomycetes</taxon>
        <taxon>Kitasatosporales</taxon>
        <taxon>Streptomycetaceae</taxon>
        <taxon>Streptomyces</taxon>
    </lineage>
</organism>
<sequence>MGRGRSDLGLQRKPTLSQGERLDEAARALDGMGKSVGGAALFPGMPSWPMNPFDGADFGEYGGQEAFTSFAHRWHEEIEVLAGALRQIHRRIGDGVTLGGNTDHGVRSKLSTISVPDEPKEKQR</sequence>
<evidence type="ECO:0000313" key="2">
    <source>
        <dbReference type="EMBL" id="SES27784.1"/>
    </source>
</evidence>
<gene>
    <name evidence="2" type="ORF">SAMN05421870_114172</name>
</gene>
<protein>
    <submittedName>
        <fullName evidence="2">Uncharacterized protein</fullName>
    </submittedName>
</protein>
<feature type="region of interest" description="Disordered" evidence="1">
    <location>
        <begin position="95"/>
        <end position="124"/>
    </location>
</feature>
<feature type="region of interest" description="Disordered" evidence="1">
    <location>
        <begin position="1"/>
        <end position="20"/>
    </location>
</feature>
<evidence type="ECO:0000256" key="1">
    <source>
        <dbReference type="SAM" id="MobiDB-lite"/>
    </source>
</evidence>
<dbReference type="AlphaFoldDB" id="A0A1H9W1X4"/>
<accession>A0A1H9W1X4</accession>
<proteinExistence type="predicted"/>